<sequence length="41" mass="4497">MSSGEIFVIFGIPAIALTMAYAAVRANEWAVKRAEERGELK</sequence>
<dbReference type="EMBL" id="BPQR01000031">
    <property type="protein sequence ID" value="GJE06612.1"/>
    <property type="molecule type" value="Genomic_DNA"/>
</dbReference>
<dbReference type="RefSeq" id="WP_283206356.1">
    <property type="nucleotide sequence ID" value="NZ_BPQR01000031.1"/>
</dbReference>
<comment type="caution">
    <text evidence="2">The sequence shown here is derived from an EMBL/GenBank/DDBJ whole genome shotgun (WGS) entry which is preliminary data.</text>
</comment>
<evidence type="ECO:0000313" key="3">
    <source>
        <dbReference type="Proteomes" id="UP001055102"/>
    </source>
</evidence>
<protein>
    <recommendedName>
        <fullName evidence="4">Heme exporter protein D</fullName>
    </recommendedName>
</protein>
<reference evidence="2" key="1">
    <citation type="journal article" date="2021" name="Front. Microbiol.">
        <title>Comprehensive Comparative Genomics and Phenotyping of Methylobacterium Species.</title>
        <authorList>
            <person name="Alessa O."/>
            <person name="Ogura Y."/>
            <person name="Fujitani Y."/>
            <person name="Takami H."/>
            <person name="Hayashi T."/>
            <person name="Sahin N."/>
            <person name="Tani A."/>
        </authorList>
    </citation>
    <scope>NUCLEOTIDE SEQUENCE</scope>
    <source>
        <strain evidence="2">LMG 23639</strain>
    </source>
</reference>
<name>A0ABQ4SU19_9HYPH</name>
<keyword evidence="1" id="KW-0812">Transmembrane</keyword>
<accession>A0ABQ4SU19</accession>
<keyword evidence="3" id="KW-1185">Reference proteome</keyword>
<dbReference type="Proteomes" id="UP001055102">
    <property type="component" value="Unassembled WGS sequence"/>
</dbReference>
<evidence type="ECO:0000313" key="2">
    <source>
        <dbReference type="EMBL" id="GJE06612.1"/>
    </source>
</evidence>
<proteinExistence type="predicted"/>
<keyword evidence="1" id="KW-1133">Transmembrane helix</keyword>
<evidence type="ECO:0008006" key="4">
    <source>
        <dbReference type="Google" id="ProtNLM"/>
    </source>
</evidence>
<reference evidence="2" key="2">
    <citation type="submission" date="2021-08" db="EMBL/GenBank/DDBJ databases">
        <authorList>
            <person name="Tani A."/>
            <person name="Ola A."/>
            <person name="Ogura Y."/>
            <person name="Katsura K."/>
            <person name="Hayashi T."/>
        </authorList>
    </citation>
    <scope>NUCLEOTIDE SEQUENCE</scope>
    <source>
        <strain evidence="2">LMG 23639</strain>
    </source>
</reference>
<keyword evidence="1" id="KW-0472">Membrane</keyword>
<gene>
    <name evidence="2" type="ORF">AOPFMNJM_1934</name>
</gene>
<organism evidence="2 3">
    <name type="scientific">Methylobacterium jeotgali</name>
    <dbReference type="NCBI Taxonomy" id="381630"/>
    <lineage>
        <taxon>Bacteria</taxon>
        <taxon>Pseudomonadati</taxon>
        <taxon>Pseudomonadota</taxon>
        <taxon>Alphaproteobacteria</taxon>
        <taxon>Hyphomicrobiales</taxon>
        <taxon>Methylobacteriaceae</taxon>
        <taxon>Methylobacterium</taxon>
    </lineage>
</organism>
<evidence type="ECO:0000256" key="1">
    <source>
        <dbReference type="SAM" id="Phobius"/>
    </source>
</evidence>
<feature type="transmembrane region" description="Helical" evidence="1">
    <location>
        <begin position="6"/>
        <end position="24"/>
    </location>
</feature>